<feature type="compositionally biased region" description="Basic residues" evidence="1">
    <location>
        <begin position="125"/>
        <end position="143"/>
    </location>
</feature>
<reference evidence="2" key="1">
    <citation type="journal article" date="2023" name="Mol. Biol. Evol.">
        <title>Third-Generation Sequencing Reveals the Adaptive Role of the Epigenome in Three Deep-Sea Polychaetes.</title>
        <authorList>
            <person name="Perez M."/>
            <person name="Aroh O."/>
            <person name="Sun Y."/>
            <person name="Lan Y."/>
            <person name="Juniper S.K."/>
            <person name="Young C.R."/>
            <person name="Angers B."/>
            <person name="Qian P.Y."/>
        </authorList>
    </citation>
    <scope>NUCLEOTIDE SEQUENCE</scope>
    <source>
        <strain evidence="2">R07B-5</strain>
    </source>
</reference>
<proteinExistence type="predicted"/>
<protein>
    <submittedName>
        <fullName evidence="2">Uncharacterized protein</fullName>
    </submittedName>
</protein>
<accession>A0AAD9UFQ2</accession>
<evidence type="ECO:0000256" key="1">
    <source>
        <dbReference type="SAM" id="MobiDB-lite"/>
    </source>
</evidence>
<dbReference type="Proteomes" id="UP001209878">
    <property type="component" value="Unassembled WGS sequence"/>
</dbReference>
<dbReference type="EMBL" id="JAODUO010000155">
    <property type="protein sequence ID" value="KAK2187757.1"/>
    <property type="molecule type" value="Genomic_DNA"/>
</dbReference>
<dbReference type="AlphaFoldDB" id="A0AAD9UFQ2"/>
<sequence length="143" mass="16446">MEASQDDTLEASSWCVMLPSKTDNRLSPVGPLKGQISLTRSVQSLPYILPPVPRKHVDMPGGLTMRNIPFGADTPLYRKSMRKKDRQGWHGGDVIMKKHKRKHHLEETESIADVMKEEPTDWTTVKHHKKHKTHKRHSIKAER</sequence>
<feature type="region of interest" description="Disordered" evidence="1">
    <location>
        <begin position="123"/>
        <end position="143"/>
    </location>
</feature>
<gene>
    <name evidence="2" type="ORF">NP493_155g02001</name>
</gene>
<evidence type="ECO:0000313" key="3">
    <source>
        <dbReference type="Proteomes" id="UP001209878"/>
    </source>
</evidence>
<keyword evidence="3" id="KW-1185">Reference proteome</keyword>
<organism evidence="2 3">
    <name type="scientific">Ridgeia piscesae</name>
    <name type="common">Tubeworm</name>
    <dbReference type="NCBI Taxonomy" id="27915"/>
    <lineage>
        <taxon>Eukaryota</taxon>
        <taxon>Metazoa</taxon>
        <taxon>Spiralia</taxon>
        <taxon>Lophotrochozoa</taxon>
        <taxon>Annelida</taxon>
        <taxon>Polychaeta</taxon>
        <taxon>Sedentaria</taxon>
        <taxon>Canalipalpata</taxon>
        <taxon>Sabellida</taxon>
        <taxon>Siboglinidae</taxon>
        <taxon>Ridgeia</taxon>
    </lineage>
</organism>
<name>A0AAD9UFQ2_RIDPI</name>
<evidence type="ECO:0000313" key="2">
    <source>
        <dbReference type="EMBL" id="KAK2187757.1"/>
    </source>
</evidence>
<comment type="caution">
    <text evidence="2">The sequence shown here is derived from an EMBL/GenBank/DDBJ whole genome shotgun (WGS) entry which is preliminary data.</text>
</comment>